<proteinExistence type="predicted"/>
<dbReference type="Pfam" id="PF03864">
    <property type="entry name" value="Phage_cap_E"/>
    <property type="match status" value="1"/>
</dbReference>
<sequence length="313" mass="34593">MTQKAYNLSKLRVQDPVLTNLALGYHNLDLIGEHLMPVVEIDKEAGKIPTFGRLAFRLTSTVRELRGKSNRLDPEDIGSIDVALDENDVEFPIDYREESEAFFSLQHFAVNTTQDVIALGREKKIADLAQNEANYETGNKVVLSGTSKFSDKGSDPFKVIGNGITAIKRATGRKPNVCVIAADVWALLKEHPTVLDKIKNVQVALIDETTFAKLINVEKVVIGEAVYEDTADNNAIKDIWTDSVILAYVPRSSGEKKGSIYEPSYGYTVRRKGGLFVDTYDENGGKVQVVRTTDIHRPHLVGKPAGYLIKGCI</sequence>
<protein>
    <submittedName>
        <fullName evidence="1">Inorganic pyrophosphatase</fullName>
    </submittedName>
</protein>
<organism evidence="1 2">
    <name type="scientific">Mannheimia granulomatis</name>
    <dbReference type="NCBI Taxonomy" id="85402"/>
    <lineage>
        <taxon>Bacteria</taxon>
        <taxon>Pseudomonadati</taxon>
        <taxon>Pseudomonadota</taxon>
        <taxon>Gammaproteobacteria</taxon>
        <taxon>Pasteurellales</taxon>
        <taxon>Pasteurellaceae</taxon>
        <taxon>Mannheimia</taxon>
    </lineage>
</organism>
<dbReference type="RefSeq" id="WP_165888582.1">
    <property type="nucleotide sequence ID" value="NZ_CP015030.1"/>
</dbReference>
<dbReference type="AlphaFoldDB" id="A0A6G8JHL0"/>
<name>A0A6G8JHL0_9PAST</name>
<dbReference type="InterPro" id="IPR053738">
    <property type="entry name" value="Lambda_capsid_assembly"/>
</dbReference>
<dbReference type="EMBL" id="CP015030">
    <property type="protein sequence ID" value="QIM66338.1"/>
    <property type="molecule type" value="Genomic_DNA"/>
</dbReference>
<reference evidence="1 2" key="1">
    <citation type="submission" date="2016-03" db="EMBL/GenBank/DDBJ databases">
        <authorList>
            <person name="Bojesen A.M."/>
            <person name="Planet P."/>
            <person name="Hansen M.J."/>
        </authorList>
    </citation>
    <scope>NUCLEOTIDE SEQUENCE [LARGE SCALE GENOMIC DNA]</scope>
    <source>
        <strain evidence="1 2">B 234/94</strain>
    </source>
</reference>
<dbReference type="Proteomes" id="UP000501366">
    <property type="component" value="Chromosome"/>
</dbReference>
<dbReference type="InterPro" id="IPR005564">
    <property type="entry name" value="Major_capsid_GpE"/>
</dbReference>
<evidence type="ECO:0000313" key="1">
    <source>
        <dbReference type="EMBL" id="QIM66338.1"/>
    </source>
</evidence>
<accession>A0A6G8JHL0</accession>
<evidence type="ECO:0000313" key="2">
    <source>
        <dbReference type="Proteomes" id="UP000501366"/>
    </source>
</evidence>
<dbReference type="Gene3D" id="3.90.1690.10">
    <property type="entry name" value="phage-related protein like domain"/>
    <property type="match status" value="1"/>
</dbReference>
<gene>
    <name evidence="1" type="ORF">A4G16_02595</name>
</gene>
<dbReference type="KEGG" id="mgra:A4G16_02595"/>